<feature type="transmembrane region" description="Helical" evidence="12">
    <location>
        <begin position="343"/>
        <end position="362"/>
    </location>
</feature>
<keyword evidence="8 12" id="KW-0812">Transmembrane</keyword>
<dbReference type="GO" id="GO:0043190">
    <property type="term" value="C:ATP-binding cassette (ABC) transporter complex"/>
    <property type="evidence" value="ECO:0007669"/>
    <property type="project" value="InterPro"/>
</dbReference>
<dbReference type="GO" id="GO:0055085">
    <property type="term" value="P:transmembrane transport"/>
    <property type="evidence" value="ECO:0007669"/>
    <property type="project" value="InterPro"/>
</dbReference>
<feature type="transmembrane region" description="Helical" evidence="12">
    <location>
        <begin position="63"/>
        <end position="91"/>
    </location>
</feature>
<gene>
    <name evidence="13" type="primary">lptF</name>
    <name evidence="13" type="ORF">Q9L42_006765</name>
</gene>
<evidence type="ECO:0000256" key="4">
    <source>
        <dbReference type="ARBA" id="ARBA00014213"/>
    </source>
</evidence>
<dbReference type="InterPro" id="IPR030922">
    <property type="entry name" value="LptF"/>
</dbReference>
<keyword evidence="9 12" id="KW-1133">Transmembrane helix</keyword>
<evidence type="ECO:0000313" key="14">
    <source>
        <dbReference type="Proteomes" id="UP001225378"/>
    </source>
</evidence>
<evidence type="ECO:0000313" key="13">
    <source>
        <dbReference type="EMBL" id="XBS21819.1"/>
    </source>
</evidence>
<evidence type="ECO:0000256" key="11">
    <source>
        <dbReference type="ARBA" id="ARBA00026081"/>
    </source>
</evidence>
<feature type="transmembrane region" description="Helical" evidence="12">
    <location>
        <begin position="21"/>
        <end position="43"/>
    </location>
</feature>
<feature type="transmembrane region" description="Helical" evidence="12">
    <location>
        <begin position="112"/>
        <end position="139"/>
    </location>
</feature>
<keyword evidence="7" id="KW-0997">Cell inner membrane</keyword>
<keyword evidence="10 12" id="KW-0472">Membrane</keyword>
<dbReference type="AlphaFoldDB" id="A0AAU7NXW2"/>
<dbReference type="EMBL" id="CP157743">
    <property type="protein sequence ID" value="XBS21819.1"/>
    <property type="molecule type" value="Genomic_DNA"/>
</dbReference>
<keyword evidence="6" id="KW-1003">Cell membrane</keyword>
<proteinExistence type="inferred from homology"/>
<feature type="transmembrane region" description="Helical" evidence="12">
    <location>
        <begin position="281"/>
        <end position="298"/>
    </location>
</feature>
<dbReference type="PANTHER" id="PTHR33529:SF7">
    <property type="entry name" value="LIPOPOLYSACCHARIDE EXPORT SYSTEM PERMEASE PROTEIN LPTF"/>
    <property type="match status" value="1"/>
</dbReference>
<dbReference type="Pfam" id="PF03739">
    <property type="entry name" value="LptF_LptG"/>
    <property type="match status" value="1"/>
</dbReference>
<dbReference type="NCBIfam" id="TIGR04407">
    <property type="entry name" value="LptF_YjgP"/>
    <property type="match status" value="1"/>
</dbReference>
<protein>
    <recommendedName>
        <fullName evidence="4">Lipopolysaccharide export system permease protein LptF</fullName>
    </recommendedName>
</protein>
<dbReference type="InterPro" id="IPR005495">
    <property type="entry name" value="LptG/LptF_permease"/>
</dbReference>
<evidence type="ECO:0000256" key="1">
    <source>
        <dbReference type="ARBA" id="ARBA00002265"/>
    </source>
</evidence>
<evidence type="ECO:0000256" key="6">
    <source>
        <dbReference type="ARBA" id="ARBA00022475"/>
    </source>
</evidence>
<keyword evidence="14" id="KW-1185">Reference proteome</keyword>
<dbReference type="KEGG" id="mech:Q9L42_006765"/>
<comment type="similarity">
    <text evidence="3">Belongs to the LptF/LptG family.</text>
</comment>
<dbReference type="Proteomes" id="UP001225378">
    <property type="component" value="Chromosome"/>
</dbReference>
<accession>A0AAU7NXW2</accession>
<evidence type="ECO:0000256" key="8">
    <source>
        <dbReference type="ARBA" id="ARBA00022692"/>
    </source>
</evidence>
<reference evidence="13 14" key="1">
    <citation type="journal article" date="2024" name="Microbiology">
        <title>Methylomarinum rosea sp. nov., a novel halophilic methanotrophic bacterium from the hypersaline Lake Elton.</title>
        <authorList>
            <person name="Suleimanov R.Z."/>
            <person name="Oshkin I.Y."/>
            <person name="Danilova O.V."/>
            <person name="Suzina N.E."/>
            <person name="Dedysh S.N."/>
        </authorList>
    </citation>
    <scope>NUCLEOTIDE SEQUENCE [LARGE SCALE GENOMIC DNA]</scope>
    <source>
        <strain evidence="13 14">Ch1-1</strain>
    </source>
</reference>
<feature type="transmembrane region" description="Helical" evidence="12">
    <location>
        <begin position="305"/>
        <end position="323"/>
    </location>
</feature>
<comment type="subunit">
    <text evidence="11">Component of the lipopolysaccharide transport and assembly complex. The LptBFG transporter is composed of two ATP-binding proteins (LptB) and two transmembrane proteins (LptF and LptG).</text>
</comment>
<evidence type="ECO:0000256" key="10">
    <source>
        <dbReference type="ARBA" id="ARBA00023136"/>
    </source>
</evidence>
<evidence type="ECO:0000256" key="3">
    <source>
        <dbReference type="ARBA" id="ARBA00007725"/>
    </source>
</evidence>
<evidence type="ECO:0000256" key="2">
    <source>
        <dbReference type="ARBA" id="ARBA00004429"/>
    </source>
</evidence>
<dbReference type="RefSeq" id="WP_305909192.1">
    <property type="nucleotide sequence ID" value="NZ_CP157743.1"/>
</dbReference>
<evidence type="ECO:0000256" key="5">
    <source>
        <dbReference type="ARBA" id="ARBA00022448"/>
    </source>
</evidence>
<evidence type="ECO:0000256" key="12">
    <source>
        <dbReference type="SAM" id="Phobius"/>
    </source>
</evidence>
<comment type="subcellular location">
    <subcellularLocation>
        <location evidence="2">Cell inner membrane</location>
        <topology evidence="2">Multi-pass membrane protein</topology>
    </subcellularLocation>
</comment>
<comment type="function">
    <text evidence="1">Part of the ABC transporter complex LptBFG involved in the translocation of lipopolysaccharide (LPS) from the inner membrane to the outer membrane.</text>
</comment>
<organism evidence="13 14">
    <name type="scientific">Methylomarinum roseum</name>
    <dbReference type="NCBI Taxonomy" id="3067653"/>
    <lineage>
        <taxon>Bacteria</taxon>
        <taxon>Pseudomonadati</taxon>
        <taxon>Pseudomonadota</taxon>
        <taxon>Gammaproteobacteria</taxon>
        <taxon>Methylococcales</taxon>
        <taxon>Methylococcaceae</taxon>
        <taxon>Methylomarinum</taxon>
    </lineage>
</organism>
<evidence type="ECO:0000256" key="9">
    <source>
        <dbReference type="ARBA" id="ARBA00022989"/>
    </source>
</evidence>
<name>A0AAU7NXW2_9GAMM</name>
<keyword evidence="5" id="KW-0813">Transport</keyword>
<evidence type="ECO:0000256" key="7">
    <source>
        <dbReference type="ARBA" id="ARBA00022519"/>
    </source>
</evidence>
<dbReference type="PANTHER" id="PTHR33529">
    <property type="entry name" value="SLR0882 PROTEIN-RELATED"/>
    <property type="match status" value="1"/>
</dbReference>
<dbReference type="GO" id="GO:0015920">
    <property type="term" value="P:lipopolysaccharide transport"/>
    <property type="evidence" value="ECO:0007669"/>
    <property type="project" value="TreeGrafter"/>
</dbReference>
<sequence>MGSVKIGNGKSYRLVTVLDKMIFSDLLKTVLAVLSVIVIIIVSRKFIKVLAKAIEGSLSNETVLSILGLKTVVATAAFLPASIFMAVLMVLGRMYRDQEMAAIASAGGGAMTLYRAVFLLVLPLSLAAAGLSMMAAPWAEARMQILMSEDESSADVRGISAGRFTEYSGGDLVFYAEDVDADGRMHNVFVQNREHGQLGVVNAKHGRMEYRPGGLYLVLERGERIQGVPGRKNYVMENFEEYGVRIEKKTRAVRLHRESVPTKELWRSEQLPDIAEMQNRLSTPLGVIFLAFLAVPLAKLSPRGGVYGSLMVAFAIYFVYGNLKRVSHSWVVNATIPVWMGYFWIYLLLLILGLALLVRLYGWKWVEMTLTGKAVR</sequence>